<dbReference type="Proteomes" id="UP000887567">
    <property type="component" value="Unplaced"/>
</dbReference>
<dbReference type="PANTHER" id="PTHR12232">
    <property type="entry name" value="SH3 DOMAIN-BINDING GLUTAMIC ACID-RICH-LIKE PROTEIN"/>
    <property type="match status" value="1"/>
</dbReference>
<comment type="similarity">
    <text evidence="1 2">Belongs to the SH3BGR family.</text>
</comment>
<sequence length="93" mass="10321">MSAEIQVYISGSSGSQEIKKKQQRIIMILDGIKCNYSQVDISSDSDAKDKMREIVGDPHALPPQICRGDSYCGNYEAFDEAVESETLKEFLGI</sequence>
<dbReference type="GO" id="GO:0005737">
    <property type="term" value="C:cytoplasm"/>
    <property type="evidence" value="ECO:0007669"/>
    <property type="project" value="TreeGrafter"/>
</dbReference>
<protein>
    <recommendedName>
        <fullName evidence="2">SH3 domain-binding glutamic acid-rich-like protein</fullName>
    </recommendedName>
</protein>
<proteinExistence type="inferred from homology"/>
<dbReference type="RefSeq" id="XP_020900764.1">
    <property type="nucleotide sequence ID" value="XM_021045105.2"/>
</dbReference>
<dbReference type="Gene3D" id="3.40.30.10">
    <property type="entry name" value="Glutaredoxin"/>
    <property type="match status" value="1"/>
</dbReference>
<evidence type="ECO:0000313" key="3">
    <source>
        <dbReference type="EnsemblMetazoa" id="XP_020900764.1"/>
    </source>
</evidence>
<evidence type="ECO:0000256" key="2">
    <source>
        <dbReference type="PIRNR" id="PIRNR008142"/>
    </source>
</evidence>
<dbReference type="OMA" id="FMRTQCK"/>
<dbReference type="InterPro" id="IPR006993">
    <property type="entry name" value="Glut_rich_SH3-bd"/>
</dbReference>
<dbReference type="InterPro" id="IPR036249">
    <property type="entry name" value="Thioredoxin-like_sf"/>
</dbReference>
<dbReference type="Pfam" id="PF04908">
    <property type="entry name" value="SH3BGR"/>
    <property type="match status" value="1"/>
</dbReference>
<dbReference type="OrthoDB" id="9932926at2759"/>
<dbReference type="PANTHER" id="PTHR12232:SF15">
    <property type="entry name" value="SH3 DOMAIN-BINDING GLUTAMIC ACID-RICH PROTEIN HOMOLOG"/>
    <property type="match status" value="1"/>
</dbReference>
<dbReference type="AlphaFoldDB" id="A0A913X8Q7"/>
<accession>A0A913X8Q7</accession>
<dbReference type="CDD" id="cd03030">
    <property type="entry name" value="GRX_SH3BGR"/>
    <property type="match status" value="1"/>
</dbReference>
<keyword evidence="4" id="KW-1185">Reference proteome</keyword>
<dbReference type="PIRSF" id="PIRSF008142">
    <property type="entry name" value="SH3-bind_E-rich_L"/>
    <property type="match status" value="1"/>
</dbReference>
<dbReference type="GeneID" id="110239389"/>
<name>A0A913X8Q7_EXADI</name>
<dbReference type="EnsemblMetazoa" id="XM_021045105.2">
    <property type="protein sequence ID" value="XP_020900764.1"/>
    <property type="gene ID" value="LOC110239389"/>
</dbReference>
<dbReference type="InterPro" id="IPR051033">
    <property type="entry name" value="SH3BGR"/>
</dbReference>
<reference evidence="3" key="1">
    <citation type="submission" date="2022-11" db="UniProtKB">
        <authorList>
            <consortium name="EnsemblMetazoa"/>
        </authorList>
    </citation>
    <scope>IDENTIFICATION</scope>
</reference>
<organism evidence="3 4">
    <name type="scientific">Exaiptasia diaphana</name>
    <name type="common">Tropical sea anemone</name>
    <name type="synonym">Aiptasia pulchella</name>
    <dbReference type="NCBI Taxonomy" id="2652724"/>
    <lineage>
        <taxon>Eukaryota</taxon>
        <taxon>Metazoa</taxon>
        <taxon>Cnidaria</taxon>
        <taxon>Anthozoa</taxon>
        <taxon>Hexacorallia</taxon>
        <taxon>Actiniaria</taxon>
        <taxon>Aiptasiidae</taxon>
        <taxon>Exaiptasia</taxon>
    </lineage>
</organism>
<dbReference type="KEGG" id="epa:110239389"/>
<evidence type="ECO:0000313" key="4">
    <source>
        <dbReference type="Proteomes" id="UP000887567"/>
    </source>
</evidence>
<evidence type="ECO:0000256" key="1">
    <source>
        <dbReference type="ARBA" id="ARBA00007764"/>
    </source>
</evidence>
<dbReference type="SUPFAM" id="SSF52833">
    <property type="entry name" value="Thioredoxin-like"/>
    <property type="match status" value="1"/>
</dbReference>